<evidence type="ECO:0008006" key="4">
    <source>
        <dbReference type="Google" id="ProtNLM"/>
    </source>
</evidence>
<gene>
    <name evidence="2" type="ORF">JW613_33450</name>
</gene>
<evidence type="ECO:0000313" key="3">
    <source>
        <dbReference type="Proteomes" id="UP000721954"/>
    </source>
</evidence>
<dbReference type="Proteomes" id="UP000721954">
    <property type="component" value="Unassembled WGS sequence"/>
</dbReference>
<comment type="caution">
    <text evidence="2">The sequence shown here is derived from an EMBL/GenBank/DDBJ whole genome shotgun (WGS) entry which is preliminary data.</text>
</comment>
<accession>A0ABS3Y659</accession>
<feature type="region of interest" description="Disordered" evidence="1">
    <location>
        <begin position="312"/>
        <end position="336"/>
    </location>
</feature>
<keyword evidence="3" id="KW-1185">Reference proteome</keyword>
<sequence>MTAAVPDLAACREPGLGTGVHLVRDPALQEITRTASRQLRHGADLRAAARWMVRARLHPDAGEGTIRVADDFADRMHRNKHGHVAYCLDQMTVRLGRSRSWVAAQVRILRELGLLAWVEHGSALRNALRTRHGDQFRAGMGFRRTATIYAPCAPPVWDRARGHRLRGRGYTARVVGVTEQGRALAVRDARAYSACGWTPSVAPTPTHRSPQAEGKRNYTRRRATAAPRPTSSTRSPAQVAVDVEIARRIRPRVRWTQRAGLRQLAFTLRPLIGQGLGEEDIVATLMSWSLGWDGWRPRRPAAVIIARLRNAQQDNHRAKPTRRQEADPCPHGPYDSQVQKAWGEAVRVARRAAERFEHPSVPAAVQAAPQCAAAWSRQEAVRIRETILASLAYAEAASRRRLTEPCPF</sequence>
<proteinExistence type="predicted"/>
<feature type="compositionally biased region" description="Low complexity" evidence="1">
    <location>
        <begin position="224"/>
        <end position="237"/>
    </location>
</feature>
<feature type="compositionally biased region" description="Basic and acidic residues" evidence="1">
    <location>
        <begin position="314"/>
        <end position="328"/>
    </location>
</feature>
<evidence type="ECO:0000256" key="1">
    <source>
        <dbReference type="SAM" id="MobiDB-lite"/>
    </source>
</evidence>
<dbReference type="EMBL" id="JAFFZM010000035">
    <property type="protein sequence ID" value="MBO8203149.1"/>
    <property type="molecule type" value="Genomic_DNA"/>
</dbReference>
<protein>
    <recommendedName>
        <fullName evidence="4">Replication protein</fullName>
    </recommendedName>
</protein>
<evidence type="ECO:0000313" key="2">
    <source>
        <dbReference type="EMBL" id="MBO8203149.1"/>
    </source>
</evidence>
<feature type="region of interest" description="Disordered" evidence="1">
    <location>
        <begin position="202"/>
        <end position="238"/>
    </location>
</feature>
<dbReference type="RefSeq" id="WP_209214666.1">
    <property type="nucleotide sequence ID" value="NZ_JAFFZM010000035.1"/>
</dbReference>
<name>A0ABS3Y659_9ACTN</name>
<dbReference type="GeneID" id="96263525"/>
<reference evidence="2 3" key="1">
    <citation type="submission" date="2021-02" db="EMBL/GenBank/DDBJ databases">
        <title>Streptomyces spirodelae sp. nov., isolated from duckweed.</title>
        <authorList>
            <person name="Saimee Y."/>
            <person name="Duangmal K."/>
        </authorList>
    </citation>
    <scope>NUCLEOTIDE SEQUENCE [LARGE SCALE GENOMIC DNA]</scope>
    <source>
        <strain evidence="2 3">DSM 42105</strain>
    </source>
</reference>
<organism evidence="2 3">
    <name type="scientific">Streptomyces smyrnaeus</name>
    <dbReference type="NCBI Taxonomy" id="1387713"/>
    <lineage>
        <taxon>Bacteria</taxon>
        <taxon>Bacillati</taxon>
        <taxon>Actinomycetota</taxon>
        <taxon>Actinomycetes</taxon>
        <taxon>Kitasatosporales</taxon>
        <taxon>Streptomycetaceae</taxon>
        <taxon>Streptomyces</taxon>
    </lineage>
</organism>